<dbReference type="GO" id="GO:0016491">
    <property type="term" value="F:oxidoreductase activity"/>
    <property type="evidence" value="ECO:0007669"/>
    <property type="project" value="UniProtKB-KW"/>
</dbReference>
<evidence type="ECO:0000313" key="3">
    <source>
        <dbReference type="EMBL" id="KAJ5308467.1"/>
    </source>
</evidence>
<evidence type="ECO:0000256" key="2">
    <source>
        <dbReference type="ARBA" id="ARBA00023002"/>
    </source>
</evidence>
<keyword evidence="1" id="KW-0521">NADP</keyword>
<dbReference type="Gene3D" id="3.90.25.10">
    <property type="entry name" value="UDP-galactose 4-epimerase, domain 1"/>
    <property type="match status" value="1"/>
</dbReference>
<dbReference type="AlphaFoldDB" id="A0A9W9U2C5"/>
<reference evidence="3" key="2">
    <citation type="journal article" date="2023" name="IMA Fungus">
        <title>Comparative genomic study of the Penicillium genus elucidates a diverse pangenome and 15 lateral gene transfer events.</title>
        <authorList>
            <person name="Petersen C."/>
            <person name="Sorensen T."/>
            <person name="Nielsen M.R."/>
            <person name="Sondergaard T.E."/>
            <person name="Sorensen J.L."/>
            <person name="Fitzpatrick D.A."/>
            <person name="Frisvad J.C."/>
            <person name="Nielsen K.L."/>
        </authorList>
    </citation>
    <scope>NUCLEOTIDE SEQUENCE</scope>
    <source>
        <strain evidence="3">IBT 21472</strain>
    </source>
</reference>
<proteinExistence type="predicted"/>
<name>A0A9W9U2C5_9EURO</name>
<accession>A0A9W9U2C5</accession>
<evidence type="ECO:0008006" key="5">
    <source>
        <dbReference type="Google" id="ProtNLM"/>
    </source>
</evidence>
<dbReference type="Gene3D" id="3.40.50.720">
    <property type="entry name" value="NAD(P)-binding Rossmann-like Domain"/>
    <property type="match status" value="1"/>
</dbReference>
<protein>
    <recommendedName>
        <fullName evidence="5">NmrA-like domain-containing protein</fullName>
    </recommendedName>
</protein>
<sequence>MSCLKSQANGNCGSFMTDALLKTSKHTVTALTRDNISLKHWSELSKTRMLLVITLDGHASEGTELTLIEAAGDAGVKWIMPNEWCPDTTDEALVKDVFVFHLLKILCLATARKAIVDYGKINFITLSTGFWYEWSLAIPSALGIGLINHTATLFDEGETKVSISTWPQERNRIGFAKMLYTRVFYPDGWGNTDQKGTLNDMLSLPEDDIDEANKVNIERSKTSPWG</sequence>
<evidence type="ECO:0000256" key="1">
    <source>
        <dbReference type="ARBA" id="ARBA00022857"/>
    </source>
</evidence>
<dbReference type="PANTHER" id="PTHR47706:SF7">
    <property type="entry name" value="CIPA-LIKE, PUTATIVE (AFU_ORTHOLOGUE AFUA_1G01630)-RELATED"/>
    <property type="match status" value="1"/>
</dbReference>
<comment type="caution">
    <text evidence="3">The sequence shown here is derived from an EMBL/GenBank/DDBJ whole genome shotgun (WGS) entry which is preliminary data.</text>
</comment>
<dbReference type="OrthoDB" id="9974981at2759"/>
<organism evidence="3 4">
    <name type="scientific">Penicillium atrosanguineum</name>
    <dbReference type="NCBI Taxonomy" id="1132637"/>
    <lineage>
        <taxon>Eukaryota</taxon>
        <taxon>Fungi</taxon>
        <taxon>Dikarya</taxon>
        <taxon>Ascomycota</taxon>
        <taxon>Pezizomycotina</taxon>
        <taxon>Eurotiomycetes</taxon>
        <taxon>Eurotiomycetidae</taxon>
        <taxon>Eurotiales</taxon>
        <taxon>Aspergillaceae</taxon>
        <taxon>Penicillium</taxon>
    </lineage>
</organism>
<gene>
    <name evidence="3" type="ORF">N7476_009123</name>
</gene>
<keyword evidence="2" id="KW-0560">Oxidoreductase</keyword>
<dbReference type="Proteomes" id="UP001147746">
    <property type="component" value="Unassembled WGS sequence"/>
</dbReference>
<dbReference type="EMBL" id="JAPZBO010000008">
    <property type="protein sequence ID" value="KAJ5308467.1"/>
    <property type="molecule type" value="Genomic_DNA"/>
</dbReference>
<keyword evidence="4" id="KW-1185">Reference proteome</keyword>
<dbReference type="PANTHER" id="PTHR47706">
    <property type="entry name" value="NMRA-LIKE FAMILY PROTEIN"/>
    <property type="match status" value="1"/>
</dbReference>
<dbReference type="InterPro" id="IPR051609">
    <property type="entry name" value="NmrA/Isoflavone_reductase-like"/>
</dbReference>
<reference evidence="3" key="1">
    <citation type="submission" date="2022-12" db="EMBL/GenBank/DDBJ databases">
        <authorList>
            <person name="Petersen C."/>
        </authorList>
    </citation>
    <scope>NUCLEOTIDE SEQUENCE</scope>
    <source>
        <strain evidence="3">IBT 21472</strain>
    </source>
</reference>
<evidence type="ECO:0000313" key="4">
    <source>
        <dbReference type="Proteomes" id="UP001147746"/>
    </source>
</evidence>